<evidence type="ECO:0000313" key="5">
    <source>
        <dbReference type="EMBL" id="APR64435.1"/>
    </source>
</evidence>
<evidence type="ECO:0000259" key="4">
    <source>
        <dbReference type="Pfam" id="PF00139"/>
    </source>
</evidence>
<evidence type="ECO:0000256" key="3">
    <source>
        <dbReference type="SAM" id="Phobius"/>
    </source>
</evidence>
<dbReference type="EMBL" id="KX155444">
    <property type="protein sequence ID" value="APR64435.1"/>
    <property type="molecule type" value="mRNA"/>
</dbReference>
<dbReference type="InterPro" id="IPR050258">
    <property type="entry name" value="Leguminous_Lectin"/>
</dbReference>
<keyword evidence="3" id="KW-0472">Membrane</keyword>
<keyword evidence="3" id="KW-0812">Transmembrane</keyword>
<dbReference type="SUPFAM" id="SSF49899">
    <property type="entry name" value="Concanavalin A-like lectins/glucanases"/>
    <property type="match status" value="1"/>
</dbReference>
<evidence type="ECO:0000256" key="1">
    <source>
        <dbReference type="ARBA" id="ARBA00007606"/>
    </source>
</evidence>
<dbReference type="InterPro" id="IPR001220">
    <property type="entry name" value="Legume_lectin_dom"/>
</dbReference>
<organism evidence="5">
    <name type="scientific">Populus tomentosa</name>
    <name type="common">Chinese white poplar</name>
    <dbReference type="NCBI Taxonomy" id="118781"/>
    <lineage>
        <taxon>Eukaryota</taxon>
        <taxon>Viridiplantae</taxon>
        <taxon>Streptophyta</taxon>
        <taxon>Embryophyta</taxon>
        <taxon>Tracheophyta</taxon>
        <taxon>Spermatophyta</taxon>
        <taxon>Magnoliopsida</taxon>
        <taxon>eudicotyledons</taxon>
        <taxon>Gunneridae</taxon>
        <taxon>Pentapetalae</taxon>
        <taxon>rosids</taxon>
        <taxon>fabids</taxon>
        <taxon>Malpighiales</taxon>
        <taxon>Salicaceae</taxon>
        <taxon>Saliceae</taxon>
        <taxon>Populus</taxon>
    </lineage>
</organism>
<feature type="domain" description="Legume lectin" evidence="4">
    <location>
        <begin position="40"/>
        <end position="253"/>
    </location>
</feature>
<dbReference type="GO" id="GO:0030246">
    <property type="term" value="F:carbohydrate binding"/>
    <property type="evidence" value="ECO:0007669"/>
    <property type="project" value="UniProtKB-KW"/>
</dbReference>
<protein>
    <recommendedName>
        <fullName evidence="4">Legume lectin domain-containing protein</fullName>
    </recommendedName>
</protein>
<keyword evidence="3" id="KW-1133">Transmembrane helix</keyword>
<dbReference type="InterPro" id="IPR013320">
    <property type="entry name" value="ConA-like_dom_sf"/>
</dbReference>
<sequence>MATFPISRSTLPFNLLVLVLHLLCPISTFSLVTLTSKNPNFDPQITLLGDAKLSNDGSHVLLTSPFPSSSGLLMYKHPFKFPSFSPAKATSFSTEFSFSISGKGNGLSLLMGSRNFALRVLGQGKSGVLSEKSYLGVEIGSLSDSNVGDFNASLVAVGVSNASSSVHLETNTGEKLKSWVDYKVSLKRLEVRLSKVGDERPHNPTIAYSIDLSKMWGDNEVYVALQSFNGKSLETCIVYSWRFRLRKVPNRMHSLPADPHGNVDEPNEELRVHKRRFCPLSVLAGIIFVTGCGAMLAFAVLFVWAVFVNRHTVFPTKGNVKPVDFKYEKISVVVEKDGEAVKS</sequence>
<dbReference type="AlphaFoldDB" id="A0A1X9J2M1"/>
<dbReference type="Gene3D" id="2.60.120.200">
    <property type="match status" value="1"/>
</dbReference>
<dbReference type="Pfam" id="PF00139">
    <property type="entry name" value="Lectin_legB"/>
    <property type="match status" value="1"/>
</dbReference>
<proteinExistence type="evidence at transcript level"/>
<dbReference type="PANTHER" id="PTHR32401">
    <property type="entry name" value="CONCANAVALIN A-LIKE LECTIN FAMILY PROTEIN"/>
    <property type="match status" value="1"/>
</dbReference>
<dbReference type="PANTHER" id="PTHR32401:SF15">
    <property type="entry name" value="L-TYPE LECTIN-DOMAIN CONTAINING RECEPTOR KINASE VIII.2-LIKE"/>
    <property type="match status" value="1"/>
</dbReference>
<reference evidence="5" key="1">
    <citation type="submission" date="2016-04" db="EMBL/GenBank/DDBJ databases">
        <title>Genome-wide identification and association studies of long non-coding RNAs involved in stem secondary growth and wood biomass in Populus tomentosa.</title>
        <authorList>
            <person name="Zhang D."/>
            <person name="Zhou D."/>
        </authorList>
    </citation>
    <scope>NUCLEOTIDE SEQUENCE</scope>
</reference>
<comment type="similarity">
    <text evidence="1">Belongs to the leguminous lectin family.</text>
</comment>
<feature type="transmembrane region" description="Helical" evidence="3">
    <location>
        <begin position="12"/>
        <end position="34"/>
    </location>
</feature>
<accession>A0A1X9J2M1</accession>
<keyword evidence="2" id="KW-0430">Lectin</keyword>
<name>A0A1X9J2M1_POPTO</name>
<feature type="transmembrane region" description="Helical" evidence="3">
    <location>
        <begin position="280"/>
        <end position="307"/>
    </location>
</feature>
<evidence type="ECO:0000256" key="2">
    <source>
        <dbReference type="ARBA" id="ARBA00022734"/>
    </source>
</evidence>